<keyword evidence="4" id="KW-0808">Transferase</keyword>
<evidence type="ECO:0000256" key="7">
    <source>
        <dbReference type="ARBA" id="ARBA00077894"/>
    </source>
</evidence>
<keyword evidence="5" id="KW-0663">Pyridoxal phosphate</keyword>
<evidence type="ECO:0000256" key="9">
    <source>
        <dbReference type="ARBA" id="ARBA00080525"/>
    </source>
</evidence>
<comment type="similarity">
    <text evidence="6">Belongs to the class-I pyridoxal-phosphate-dependent aminotransferase family. Alanine aminotransferase subfamily.</text>
</comment>
<evidence type="ECO:0000256" key="5">
    <source>
        <dbReference type="ARBA" id="ARBA00022898"/>
    </source>
</evidence>
<evidence type="ECO:0000256" key="1">
    <source>
        <dbReference type="ARBA" id="ARBA00001933"/>
    </source>
</evidence>
<dbReference type="InterPro" id="IPR015424">
    <property type="entry name" value="PyrdxlP-dep_Trfase"/>
</dbReference>
<dbReference type="FunFam" id="3.90.1150.10:FF:000151">
    <property type="entry name" value="Alanine aminotransferase 2"/>
    <property type="match status" value="1"/>
</dbReference>
<dbReference type="InterPro" id="IPR045088">
    <property type="entry name" value="ALAT1/2-like"/>
</dbReference>
<dbReference type="PANTHER" id="PTHR11751">
    <property type="entry name" value="ALANINE AMINOTRANSFERASE"/>
    <property type="match status" value="1"/>
</dbReference>
<name>A0A0C7MZM5_9SACH</name>
<dbReference type="UniPathway" id="UPA00528">
    <property type="reaction ID" value="UER00586"/>
</dbReference>
<dbReference type="STRING" id="1245769.A0A0C7MZM5"/>
<dbReference type="RefSeq" id="XP_022629488.1">
    <property type="nucleotide sequence ID" value="XM_022771596.1"/>
</dbReference>
<comment type="subunit">
    <text evidence="2">Homodimer.</text>
</comment>
<dbReference type="Pfam" id="PF00155">
    <property type="entry name" value="Aminotran_1_2"/>
    <property type="match status" value="1"/>
</dbReference>
<feature type="domain" description="Aminotransferase class I/classII large" evidence="10">
    <location>
        <begin position="138"/>
        <end position="509"/>
    </location>
</feature>
<dbReference type="CDD" id="cd00609">
    <property type="entry name" value="AAT_like"/>
    <property type="match status" value="1"/>
</dbReference>
<dbReference type="HOGENOM" id="CLU_014254_3_0_1"/>
<dbReference type="Gene3D" id="3.90.1150.10">
    <property type="entry name" value="Aspartate Aminotransferase, domain 1"/>
    <property type="match status" value="1"/>
</dbReference>
<dbReference type="GO" id="GO:0008483">
    <property type="term" value="F:transaminase activity"/>
    <property type="evidence" value="ECO:0007669"/>
    <property type="project" value="UniProtKB-KW"/>
</dbReference>
<reference evidence="11 12" key="1">
    <citation type="submission" date="2014-12" db="EMBL/GenBank/DDBJ databases">
        <authorList>
            <person name="Neuveglise Cecile"/>
        </authorList>
    </citation>
    <scope>NUCLEOTIDE SEQUENCE [LARGE SCALE GENOMIC DNA]</scope>
    <source>
        <strain evidence="11 12">CBS 12615</strain>
    </source>
</reference>
<dbReference type="Proteomes" id="UP000054304">
    <property type="component" value="Unassembled WGS sequence"/>
</dbReference>
<dbReference type="SUPFAM" id="SSF53383">
    <property type="entry name" value="PLP-dependent transferases"/>
    <property type="match status" value="1"/>
</dbReference>
<evidence type="ECO:0000256" key="3">
    <source>
        <dbReference type="ARBA" id="ARBA00022576"/>
    </source>
</evidence>
<dbReference type="Gene3D" id="1.10.287.1970">
    <property type="match status" value="1"/>
</dbReference>
<protein>
    <recommendedName>
        <fullName evidence="7">Glutamate pyruvate transaminase</fullName>
    </recommendedName>
    <alternativeName>
        <fullName evidence="8">Glutamic--alanine transaminase</fullName>
    </alternativeName>
    <alternativeName>
        <fullName evidence="9">Glutamic--pyruvic transaminase</fullName>
    </alternativeName>
</protein>
<evidence type="ECO:0000313" key="12">
    <source>
        <dbReference type="Proteomes" id="UP000054304"/>
    </source>
</evidence>
<organism evidence="11 12">
    <name type="scientific">Lachancea lanzarotensis</name>
    <dbReference type="NCBI Taxonomy" id="1245769"/>
    <lineage>
        <taxon>Eukaryota</taxon>
        <taxon>Fungi</taxon>
        <taxon>Dikarya</taxon>
        <taxon>Ascomycota</taxon>
        <taxon>Saccharomycotina</taxon>
        <taxon>Saccharomycetes</taxon>
        <taxon>Saccharomycetales</taxon>
        <taxon>Saccharomycetaceae</taxon>
        <taxon>Lachancea</taxon>
    </lineage>
</organism>
<dbReference type="InterPro" id="IPR015421">
    <property type="entry name" value="PyrdxlP-dep_Trfase_major"/>
</dbReference>
<dbReference type="FunFam" id="3.40.640.10:FF:000012">
    <property type="entry name" value="alanine aminotransferase 2"/>
    <property type="match status" value="1"/>
</dbReference>
<keyword evidence="12" id="KW-1185">Reference proteome</keyword>
<keyword evidence="3" id="KW-0032">Aminotransferase</keyword>
<evidence type="ECO:0000256" key="2">
    <source>
        <dbReference type="ARBA" id="ARBA00011738"/>
    </source>
</evidence>
<dbReference type="Gene3D" id="3.40.640.10">
    <property type="entry name" value="Type I PLP-dependent aspartate aminotransferase-like (Major domain)"/>
    <property type="match status" value="1"/>
</dbReference>
<dbReference type="EMBL" id="LN736366">
    <property type="protein sequence ID" value="CEP63267.1"/>
    <property type="molecule type" value="Genomic_DNA"/>
</dbReference>
<dbReference type="GO" id="GO:0030170">
    <property type="term" value="F:pyridoxal phosphate binding"/>
    <property type="evidence" value="ECO:0007669"/>
    <property type="project" value="InterPro"/>
</dbReference>
<evidence type="ECO:0000259" key="10">
    <source>
        <dbReference type="Pfam" id="PF00155"/>
    </source>
</evidence>
<dbReference type="PANTHER" id="PTHR11751:SF29">
    <property type="entry name" value="ALANINE TRANSAMINASE"/>
    <property type="match status" value="1"/>
</dbReference>
<proteinExistence type="inferred from homology"/>
<evidence type="ECO:0000313" key="11">
    <source>
        <dbReference type="EMBL" id="CEP63267.1"/>
    </source>
</evidence>
<dbReference type="GeneID" id="34686765"/>
<evidence type="ECO:0000256" key="8">
    <source>
        <dbReference type="ARBA" id="ARBA00078532"/>
    </source>
</evidence>
<dbReference type="InterPro" id="IPR004839">
    <property type="entry name" value="Aminotransferase_I/II_large"/>
</dbReference>
<dbReference type="AlphaFoldDB" id="A0A0C7MZM5"/>
<evidence type="ECO:0000256" key="6">
    <source>
        <dbReference type="ARBA" id="ARBA00025785"/>
    </source>
</evidence>
<dbReference type="GO" id="GO:0042853">
    <property type="term" value="P:L-alanine catabolic process"/>
    <property type="evidence" value="ECO:0007669"/>
    <property type="project" value="UniProtKB-UniPathway"/>
</dbReference>
<dbReference type="OrthoDB" id="1732682at2759"/>
<gene>
    <name evidence="11" type="ORF">LALA0_S07e06238g</name>
</gene>
<evidence type="ECO:0000256" key="4">
    <source>
        <dbReference type="ARBA" id="ARBA00022679"/>
    </source>
</evidence>
<comment type="cofactor">
    <cofactor evidence="1">
        <name>pyridoxal 5'-phosphate</name>
        <dbReference type="ChEBI" id="CHEBI:597326"/>
    </cofactor>
</comment>
<dbReference type="FunFam" id="1.10.287.1970:FF:000001">
    <property type="entry name" value="Alanine aminotransferase 2"/>
    <property type="match status" value="1"/>
</dbReference>
<dbReference type="InterPro" id="IPR015422">
    <property type="entry name" value="PyrdxlP-dep_Trfase_small"/>
</dbReference>
<accession>A0A0C7MZM5</accession>
<sequence>MISRIAILRNVQRCGPKHCVNCSYSVTSRQFSVNAVLGREPVPAKAPPKTVEDINKFVLNAKYAVRGRIPLLAESLKEQLAQNPESLPFSKIINANIGNPQQLDQKPLSFYRQVVSLLQNPEIVNQLAPEDLAKLYKPDVIERAQRMLKDVGRSVGAYSNSQGVAGFRQTVADFIAKRDGEPANANDIFLTSGASGSVAHVLQLFCSGPENGCLIPIPQYPLYTATLALNNATALPYFLDEESGWSTDPHQIEEVVKSAIERGVKPNAMVVINPGNPTGAILSADNIEGIFEVAAKYGIVVIADEVYQENGFDDVEFISMKKVLRVLQKTQPGAYDNVQLVSLHSISKGLSGECGQRGGYMELVGFSEEVKQVVLKLASISLCSVVTGQALVDLMVRPPREGEPSYEQDQKERNEIHESLKHRSSLLHRAFQSLEGVSCQKPLGSMYLFPKIDLSKKAIAKAESLGMAPDEYYCKELLEATGICTVPGSGFHQVPGTYHVRTTFLAPGTEWIESWKEFHGNFWDAHRD</sequence>